<proteinExistence type="predicted"/>
<dbReference type="HOGENOM" id="CLU_2091389_0_0_2"/>
<dbReference type="OrthoDB" id="28856at2157"/>
<dbReference type="RefSeq" id="WP_011762713.1">
    <property type="nucleotide sequence ID" value="NC_008701.1"/>
</dbReference>
<keyword evidence="1" id="KW-0472">Membrane</keyword>
<organism evidence="2 3">
    <name type="scientific">Pyrobaculum islandicum (strain DSM 4184 / JCM 9189 / GEO3)</name>
    <dbReference type="NCBI Taxonomy" id="384616"/>
    <lineage>
        <taxon>Archaea</taxon>
        <taxon>Thermoproteota</taxon>
        <taxon>Thermoprotei</taxon>
        <taxon>Thermoproteales</taxon>
        <taxon>Thermoproteaceae</taxon>
        <taxon>Pyrobaculum</taxon>
    </lineage>
</organism>
<gene>
    <name evidence="2" type="ordered locus">Pisl_0962</name>
</gene>
<feature type="transmembrane region" description="Helical" evidence="1">
    <location>
        <begin position="29"/>
        <end position="55"/>
    </location>
</feature>
<feature type="transmembrane region" description="Helical" evidence="1">
    <location>
        <begin position="75"/>
        <end position="100"/>
    </location>
</feature>
<dbReference type="EMBL" id="CP000504">
    <property type="protein sequence ID" value="ABL88138.1"/>
    <property type="molecule type" value="Genomic_DNA"/>
</dbReference>
<dbReference type="AlphaFoldDB" id="A1RT56"/>
<keyword evidence="3" id="KW-1185">Reference proteome</keyword>
<feature type="transmembrane region" description="Helical" evidence="1">
    <location>
        <begin position="6"/>
        <end position="22"/>
    </location>
</feature>
<evidence type="ECO:0000313" key="3">
    <source>
        <dbReference type="Proteomes" id="UP000002595"/>
    </source>
</evidence>
<keyword evidence="1" id="KW-1133">Transmembrane helix</keyword>
<dbReference type="eggNOG" id="arCOG05556">
    <property type="taxonomic scope" value="Archaea"/>
</dbReference>
<accession>A1RT56</accession>
<dbReference type="KEGG" id="pis:Pisl_0962"/>
<name>A1RT56_PYRIL</name>
<keyword evidence="1" id="KW-0812">Transmembrane</keyword>
<protein>
    <submittedName>
        <fullName evidence="2">Uncharacterized protein</fullName>
    </submittedName>
</protein>
<evidence type="ECO:0000313" key="2">
    <source>
        <dbReference type="EMBL" id="ABL88138.1"/>
    </source>
</evidence>
<sequence>MKLYLSLAVLTAIYIIALTLGVTTAPSSLLWNGVIGFMLSISLVLSVIPLIGLLFYETALQILTSSLNPPVDISLLTWILKIASFIINILFTIALVLYVLQKKRAYARRVIKTLLF</sequence>
<dbReference type="GeneID" id="4618005"/>
<evidence type="ECO:0000256" key="1">
    <source>
        <dbReference type="SAM" id="Phobius"/>
    </source>
</evidence>
<dbReference type="Proteomes" id="UP000002595">
    <property type="component" value="Chromosome"/>
</dbReference>
<reference evidence="2" key="1">
    <citation type="submission" date="2006-12" db="EMBL/GenBank/DDBJ databases">
        <title>Complete sequence of Pyrobaculum islandicum DSM 4184.</title>
        <authorList>
            <person name="Copeland A."/>
            <person name="Lucas S."/>
            <person name="Lapidus A."/>
            <person name="Barry K."/>
            <person name="Detter J.C."/>
            <person name="Glavina del Rio T."/>
            <person name="Dalin E."/>
            <person name="Tice H."/>
            <person name="Pitluck S."/>
            <person name="Meincke L."/>
            <person name="Brettin T."/>
            <person name="Bruce D."/>
            <person name="Han C."/>
            <person name="Tapia R."/>
            <person name="Gilna P."/>
            <person name="Schmutz J."/>
            <person name="Larimer F."/>
            <person name="Land M."/>
            <person name="Hauser L."/>
            <person name="Kyrpides N."/>
            <person name="Mikhailova N."/>
            <person name="Cozen A.E."/>
            <person name="Fitz-Gibbon S.T."/>
            <person name="House C.H."/>
            <person name="Saltikov C."/>
            <person name="Lowe T."/>
            <person name="Richardson P."/>
        </authorList>
    </citation>
    <scope>NUCLEOTIDE SEQUENCE [LARGE SCALE GENOMIC DNA]</scope>
    <source>
        <strain evidence="2">DSM 4184</strain>
    </source>
</reference>